<accession>A0A9W9J2G6</accession>
<dbReference type="EMBL" id="JAPQKP010000005">
    <property type="protein sequence ID" value="KAJ5188427.1"/>
    <property type="molecule type" value="Genomic_DNA"/>
</dbReference>
<reference evidence="2" key="2">
    <citation type="journal article" date="2023" name="IMA Fungus">
        <title>Comparative genomic study of the Penicillium genus elucidates a diverse pangenome and 15 lateral gene transfer events.</title>
        <authorList>
            <person name="Petersen C."/>
            <person name="Sorensen T."/>
            <person name="Nielsen M.R."/>
            <person name="Sondergaard T.E."/>
            <person name="Sorensen J.L."/>
            <person name="Fitzpatrick D.A."/>
            <person name="Frisvad J.C."/>
            <person name="Nielsen K.L."/>
        </authorList>
    </citation>
    <scope>NUCLEOTIDE SEQUENCE</scope>
    <source>
        <strain evidence="2">IBT 16849</strain>
    </source>
</reference>
<sequence length="167" mass="18750">MRYRSTGNRTSVAQLNKGRDQGLTGEWIHRVVRQEGELLWPVQSAIKLVHYLVEGSPRLRAILHLIHHYGVLEAANPAQYSHHQKALIVECCPLNAWYLEVVLNAALIGTRAMHVNLNEQERKSLVDNFNDPNSSLKIIITTYDIGSVGLNLYEACDLVILSALGRS</sequence>
<reference evidence="2" key="1">
    <citation type="submission" date="2022-11" db="EMBL/GenBank/DDBJ databases">
        <authorList>
            <person name="Petersen C."/>
        </authorList>
    </citation>
    <scope>NUCLEOTIDE SEQUENCE</scope>
    <source>
        <strain evidence="2">IBT 16849</strain>
    </source>
</reference>
<organism evidence="2 3">
    <name type="scientific">Penicillium cf. griseofulvum</name>
    <dbReference type="NCBI Taxonomy" id="2972120"/>
    <lineage>
        <taxon>Eukaryota</taxon>
        <taxon>Fungi</taxon>
        <taxon>Dikarya</taxon>
        <taxon>Ascomycota</taxon>
        <taxon>Pezizomycotina</taxon>
        <taxon>Eurotiomycetes</taxon>
        <taxon>Eurotiomycetidae</taxon>
        <taxon>Eurotiales</taxon>
        <taxon>Aspergillaceae</taxon>
        <taxon>Penicillium</taxon>
    </lineage>
</organism>
<dbReference type="Gene3D" id="3.40.50.300">
    <property type="entry name" value="P-loop containing nucleotide triphosphate hydrolases"/>
    <property type="match status" value="1"/>
</dbReference>
<dbReference type="SUPFAM" id="SSF52540">
    <property type="entry name" value="P-loop containing nucleoside triphosphate hydrolases"/>
    <property type="match status" value="1"/>
</dbReference>
<gene>
    <name evidence="2" type="ORF">N7472_007441</name>
</gene>
<dbReference type="InterPro" id="IPR027417">
    <property type="entry name" value="P-loop_NTPase"/>
</dbReference>
<evidence type="ECO:0000313" key="3">
    <source>
        <dbReference type="Proteomes" id="UP001150879"/>
    </source>
</evidence>
<dbReference type="InterPro" id="IPR001650">
    <property type="entry name" value="Helicase_C-like"/>
</dbReference>
<feature type="domain" description="Helicase C-terminal" evidence="1">
    <location>
        <begin position="102"/>
        <end position="161"/>
    </location>
</feature>
<dbReference type="Proteomes" id="UP001150879">
    <property type="component" value="Unassembled WGS sequence"/>
</dbReference>
<evidence type="ECO:0000259" key="1">
    <source>
        <dbReference type="Pfam" id="PF00271"/>
    </source>
</evidence>
<evidence type="ECO:0000313" key="2">
    <source>
        <dbReference type="EMBL" id="KAJ5188427.1"/>
    </source>
</evidence>
<keyword evidence="3" id="KW-1185">Reference proteome</keyword>
<name>A0A9W9J2G6_9EURO</name>
<dbReference type="OrthoDB" id="3801254at2759"/>
<dbReference type="AlphaFoldDB" id="A0A9W9J2G6"/>
<protein>
    <submittedName>
        <fullName evidence="2">SNF2-like protein</fullName>
    </submittedName>
</protein>
<dbReference type="Pfam" id="PF00271">
    <property type="entry name" value="Helicase_C"/>
    <property type="match status" value="1"/>
</dbReference>
<comment type="caution">
    <text evidence="2">The sequence shown here is derived from an EMBL/GenBank/DDBJ whole genome shotgun (WGS) entry which is preliminary data.</text>
</comment>
<proteinExistence type="predicted"/>